<dbReference type="GO" id="GO:0140664">
    <property type="term" value="F:ATP-dependent DNA damage sensor activity"/>
    <property type="evidence" value="ECO:0007669"/>
    <property type="project" value="InterPro"/>
</dbReference>
<dbReference type="AlphaFoldDB" id="A0A1H7VUR1"/>
<dbReference type="PANTHER" id="PTHR48466:SF2">
    <property type="entry name" value="OS10G0509000 PROTEIN"/>
    <property type="match status" value="1"/>
</dbReference>
<reference evidence="9" key="1">
    <citation type="submission" date="2016-10" db="EMBL/GenBank/DDBJ databases">
        <authorList>
            <person name="Varghese N."/>
            <person name="Submissions S."/>
        </authorList>
    </citation>
    <scope>NUCLEOTIDE SEQUENCE [LARGE SCALE GENOMIC DNA]</scope>
    <source>
        <strain evidence="9">B48,IBRC-M 10115,DSM 25386,CECT 8001</strain>
    </source>
</reference>
<keyword evidence="9" id="KW-1185">Reference proteome</keyword>
<keyword evidence="3" id="KW-0378">Hydrolase</keyword>
<evidence type="ECO:0000256" key="3">
    <source>
        <dbReference type="ARBA" id="ARBA00022801"/>
    </source>
</evidence>
<evidence type="ECO:0000256" key="5">
    <source>
        <dbReference type="ARBA" id="ARBA00022884"/>
    </source>
</evidence>
<keyword evidence="6" id="KW-0238">DNA-binding</keyword>
<dbReference type="InterPro" id="IPR027417">
    <property type="entry name" value="P-loop_NTPase"/>
</dbReference>
<evidence type="ECO:0000256" key="2">
    <source>
        <dbReference type="ARBA" id="ARBA00022741"/>
    </source>
</evidence>
<dbReference type="PANTHER" id="PTHR48466">
    <property type="entry name" value="OS10G0509000 PROTEIN-RELATED"/>
    <property type="match status" value="1"/>
</dbReference>
<dbReference type="Proteomes" id="UP000198553">
    <property type="component" value="Unassembled WGS sequence"/>
</dbReference>
<dbReference type="InterPro" id="IPR005747">
    <property type="entry name" value="MutS2"/>
</dbReference>
<dbReference type="InterPro" id="IPR000432">
    <property type="entry name" value="DNA_mismatch_repair_MutS_C"/>
</dbReference>
<dbReference type="PROSITE" id="PS00486">
    <property type="entry name" value="DNA_MISMATCH_REPAIR_2"/>
    <property type="match status" value="1"/>
</dbReference>
<dbReference type="InterPro" id="IPR036187">
    <property type="entry name" value="DNA_mismatch_repair_MutS_sf"/>
</dbReference>
<evidence type="ECO:0000256" key="4">
    <source>
        <dbReference type="ARBA" id="ARBA00022840"/>
    </source>
</evidence>
<dbReference type="SMART" id="SM00534">
    <property type="entry name" value="MUTSac"/>
    <property type="match status" value="1"/>
</dbReference>
<dbReference type="GO" id="GO:0045910">
    <property type="term" value="P:negative regulation of DNA recombination"/>
    <property type="evidence" value="ECO:0007669"/>
    <property type="project" value="InterPro"/>
</dbReference>
<dbReference type="GO" id="GO:0004519">
    <property type="term" value="F:endonuclease activity"/>
    <property type="evidence" value="ECO:0007669"/>
    <property type="project" value="InterPro"/>
</dbReference>
<gene>
    <name evidence="8" type="ORF">SAMN05192533_101120</name>
</gene>
<dbReference type="GO" id="GO:0005524">
    <property type="term" value="F:ATP binding"/>
    <property type="evidence" value="ECO:0007669"/>
    <property type="project" value="UniProtKB-KW"/>
</dbReference>
<name>A0A1H7VUR1_9BACI</name>
<dbReference type="SMART" id="SM00533">
    <property type="entry name" value="MUTSd"/>
    <property type="match status" value="1"/>
</dbReference>
<evidence type="ECO:0000313" key="9">
    <source>
        <dbReference type="Proteomes" id="UP000198553"/>
    </source>
</evidence>
<dbReference type="InterPro" id="IPR007696">
    <property type="entry name" value="DNA_mismatch_repair_MutS_core"/>
</dbReference>
<proteinExistence type="predicted"/>
<dbReference type="GO" id="GO:0030983">
    <property type="term" value="F:mismatched DNA binding"/>
    <property type="evidence" value="ECO:0007669"/>
    <property type="project" value="InterPro"/>
</dbReference>
<dbReference type="Pfam" id="PF00488">
    <property type="entry name" value="MutS_V"/>
    <property type="match status" value="1"/>
</dbReference>
<evidence type="ECO:0000259" key="7">
    <source>
        <dbReference type="PROSITE" id="PS00486"/>
    </source>
</evidence>
<dbReference type="InterPro" id="IPR045076">
    <property type="entry name" value="MutS"/>
</dbReference>
<keyword evidence="5" id="KW-0694">RNA-binding</keyword>
<accession>A0A1H7VUR1</accession>
<feature type="domain" description="DNA mismatch repair proteins mutS family" evidence="7">
    <location>
        <begin position="460"/>
        <end position="476"/>
    </location>
</feature>
<dbReference type="SUPFAM" id="SSF52540">
    <property type="entry name" value="P-loop containing nucleoside triphosphate hydrolases"/>
    <property type="match status" value="1"/>
</dbReference>
<dbReference type="Gene3D" id="3.40.50.300">
    <property type="entry name" value="P-loop containing nucleotide triphosphate hydrolases"/>
    <property type="match status" value="1"/>
</dbReference>
<evidence type="ECO:0000256" key="6">
    <source>
        <dbReference type="ARBA" id="ARBA00023125"/>
    </source>
</evidence>
<dbReference type="STRING" id="930146.SAMN05192533_101120"/>
<dbReference type="GO" id="GO:0019843">
    <property type="term" value="F:rRNA binding"/>
    <property type="evidence" value="ECO:0007669"/>
    <property type="project" value="UniProtKB-KW"/>
</dbReference>
<evidence type="ECO:0000256" key="1">
    <source>
        <dbReference type="ARBA" id="ARBA00022730"/>
    </source>
</evidence>
<dbReference type="FunFam" id="3.40.50.300:FF:000830">
    <property type="entry name" value="Endonuclease MutS2"/>
    <property type="match status" value="1"/>
</dbReference>
<dbReference type="GO" id="GO:0016887">
    <property type="term" value="F:ATP hydrolysis activity"/>
    <property type="evidence" value="ECO:0007669"/>
    <property type="project" value="InterPro"/>
</dbReference>
<keyword evidence="4" id="KW-0067">ATP-binding</keyword>
<keyword evidence="1" id="KW-0699">rRNA-binding</keyword>
<protein>
    <submittedName>
        <fullName evidence="8">MutS2 family protein</fullName>
    </submittedName>
</protein>
<keyword evidence="2" id="KW-0547">Nucleotide-binding</keyword>
<organism evidence="8 9">
    <name type="scientific">Mesobacillus persicus</name>
    <dbReference type="NCBI Taxonomy" id="930146"/>
    <lineage>
        <taxon>Bacteria</taxon>
        <taxon>Bacillati</taxon>
        <taxon>Bacillota</taxon>
        <taxon>Bacilli</taxon>
        <taxon>Bacillales</taxon>
        <taxon>Bacillaceae</taxon>
        <taxon>Mesobacillus</taxon>
    </lineage>
</organism>
<dbReference type="EMBL" id="FOBW01000001">
    <property type="protein sequence ID" value="SEM12774.1"/>
    <property type="molecule type" value="Genomic_DNA"/>
</dbReference>
<evidence type="ECO:0000313" key="8">
    <source>
        <dbReference type="EMBL" id="SEM12774.1"/>
    </source>
</evidence>
<dbReference type="SUPFAM" id="SSF48334">
    <property type="entry name" value="DNA repair protein MutS, domain III"/>
    <property type="match status" value="1"/>
</dbReference>
<dbReference type="GO" id="GO:0006298">
    <property type="term" value="P:mismatch repair"/>
    <property type="evidence" value="ECO:0007669"/>
    <property type="project" value="InterPro"/>
</dbReference>
<sequence length="697" mass="78215">MHTIFNDCSCVPMCKQLFILVEISIVTNRRNLFVGFNGRVDIVQRGYFYFKEEPKLNDHTFKVLEFGLIKETIASFALTTTGKENVLALEPSTNIKQIEAWLDELSEAVEIMNKSTSVPVHGLEGMDLLLRSLNKGVPLRPDQLSNLGGFLDNCGKMRRFMKDKEWIAPRVSSYIFSIEELPALEEEIIRCIRNGGVDDYASKELLKVRKQISIQEDRLKEKVFQMVRSSKLTSFLQENVVSQRDGRYVIPVKKEYRNKIKGAVLDTSASGATLFIEPEEIALHQEQLTYVKAEEEAEVQKILLYLTGLVEQNEQQIRLAVETMVHYDVLFAKAKYSRTINGKKPKVNQSHYIQLVDARHPLLGSQAVPLTFELGKPENALVITGPNTGGKTVTIKTVGLLTLMAQTGLHLPVAEGSSISVFQNILVDIGDGQSIMENLSTFSSRIVNIIEILKETNDRSLVLLDELGSGTDPGEGMGLATAILEQLYAKGATLLATTHYSEIKEFADQHEGFINGSMEFDLESLTPTYRLNIGKGGESQAFAIALKLGIHPKIIERAHEITYKEGKSYSEDEGDSAVIRERKKQIIVNRHQQRARKTIGVKSKVPTFKQGDNVAISPANVFGIVYKGPDEQGNYIVQVKGEKATYNHKRLKLHIAANELYPDDYDFDIIFESAENRKNKNILSRKHVDGLSILHEE</sequence>
<dbReference type="NCBIfam" id="TIGR01069">
    <property type="entry name" value="mutS2"/>
    <property type="match status" value="1"/>
</dbReference>